<dbReference type="Gene3D" id="3.10.580.10">
    <property type="entry name" value="CBS-domain"/>
    <property type="match status" value="1"/>
</dbReference>
<dbReference type="AlphaFoldDB" id="A0A2V4WV14"/>
<gene>
    <name evidence="2" type="ORF">DFQ11_10414</name>
</gene>
<dbReference type="Proteomes" id="UP000248054">
    <property type="component" value="Unassembled WGS sequence"/>
</dbReference>
<feature type="domain" description="CBS" evidence="1">
    <location>
        <begin position="72"/>
        <end position="116"/>
    </location>
</feature>
<evidence type="ECO:0000313" key="2">
    <source>
        <dbReference type="EMBL" id="PYE80650.1"/>
    </source>
</evidence>
<sequence>MDLQNYIINDVKPVSITGKVSDLKLLFNQLTYSHIPIEKDGVYMGCISETDAHCFEGAKIINDCDYAIEGFYVRPTTIWLDVLEAFAHNDSNIMPVLDENNKYLGYYELNDIIHLFNETPFFSEPGGILVVEKGIHDYSFSEISQIVESNDARLLGAFVSKMDGDLIRITLKINNTSLNEIIQTFRRYSYNIISGHEDDSYLESLKERSQYLAKYLNI</sequence>
<evidence type="ECO:0000259" key="1">
    <source>
        <dbReference type="Pfam" id="PF00571"/>
    </source>
</evidence>
<dbReference type="Pfam" id="PF00571">
    <property type="entry name" value="CBS"/>
    <property type="match status" value="1"/>
</dbReference>
<proteinExistence type="predicted"/>
<protein>
    <submittedName>
        <fullName evidence="2">CBS domain protein</fullName>
    </submittedName>
</protein>
<dbReference type="InterPro" id="IPR046342">
    <property type="entry name" value="CBS_dom_sf"/>
</dbReference>
<accession>A0A2V4WV14</accession>
<dbReference type="OrthoDB" id="1523762at2"/>
<dbReference type="EMBL" id="QJTD01000004">
    <property type="protein sequence ID" value="PYE80650.1"/>
    <property type="molecule type" value="Genomic_DNA"/>
</dbReference>
<dbReference type="SUPFAM" id="SSF54631">
    <property type="entry name" value="CBS-domain pair"/>
    <property type="match status" value="1"/>
</dbReference>
<evidence type="ECO:0000313" key="3">
    <source>
        <dbReference type="Proteomes" id="UP000248054"/>
    </source>
</evidence>
<name>A0A2V4WV14_9FLAO</name>
<dbReference type="InterPro" id="IPR000644">
    <property type="entry name" value="CBS_dom"/>
</dbReference>
<comment type="caution">
    <text evidence="2">The sequence shown here is derived from an EMBL/GenBank/DDBJ whole genome shotgun (WGS) entry which is preliminary data.</text>
</comment>
<keyword evidence="3" id="KW-1185">Reference proteome</keyword>
<reference evidence="2 3" key="1">
    <citation type="submission" date="2018-06" db="EMBL/GenBank/DDBJ databases">
        <title>Genomic Encyclopedia of Type Strains, Phase III (KMG-III): the genomes of soil and plant-associated and newly described type strains.</title>
        <authorList>
            <person name="Whitman W."/>
        </authorList>
    </citation>
    <scope>NUCLEOTIDE SEQUENCE [LARGE SCALE GENOMIC DNA]</scope>
    <source>
        <strain evidence="2 3">CECT 7945</strain>
    </source>
</reference>
<organism evidence="2 3">
    <name type="scientific">Winogradskyella epiphytica</name>
    <dbReference type="NCBI Taxonomy" id="262005"/>
    <lineage>
        <taxon>Bacteria</taxon>
        <taxon>Pseudomonadati</taxon>
        <taxon>Bacteroidota</taxon>
        <taxon>Flavobacteriia</taxon>
        <taxon>Flavobacteriales</taxon>
        <taxon>Flavobacteriaceae</taxon>
        <taxon>Winogradskyella</taxon>
    </lineage>
</organism>
<dbReference type="RefSeq" id="WP_110475788.1">
    <property type="nucleotide sequence ID" value="NZ_BMWQ01000004.1"/>
</dbReference>